<dbReference type="GO" id="GO:0005996">
    <property type="term" value="P:monosaccharide metabolic process"/>
    <property type="evidence" value="ECO:0007669"/>
    <property type="project" value="InterPro"/>
</dbReference>
<sequence>MKRRILNARLAAIVASIRHGEMLFIADAGSGTSSKALYPLSPDVEYLDLEAVTGSPSFQDIVSTLVEVGDFEAAIVTDLMPQVNKKDYSFLVGLLGEENITQVNYIPEYYQLRDRCKAVIQTSDYGMHAQAILIAGYSTDKIPMEWLEKGLKTSE</sequence>
<dbReference type="EMBL" id="DWZI01000067">
    <property type="protein sequence ID" value="HJA87070.1"/>
    <property type="molecule type" value="Genomic_DNA"/>
</dbReference>
<proteinExistence type="predicted"/>
<accession>A0A9D2HX10</accession>
<evidence type="ECO:0000313" key="5">
    <source>
        <dbReference type="Proteomes" id="UP000823862"/>
    </source>
</evidence>
<dbReference type="AlphaFoldDB" id="A0A9D2HX10"/>
<dbReference type="GO" id="GO:0062193">
    <property type="term" value="F:D-ribose pyranase activity"/>
    <property type="evidence" value="ECO:0007669"/>
    <property type="project" value="UniProtKB-EC"/>
</dbReference>
<dbReference type="EC" id="5.4.99.62" evidence="2"/>
<dbReference type="Gene3D" id="3.40.1650.10">
    <property type="entry name" value="RbsD-like domain"/>
    <property type="match status" value="1"/>
</dbReference>
<evidence type="ECO:0000256" key="1">
    <source>
        <dbReference type="ARBA" id="ARBA00000223"/>
    </source>
</evidence>
<comment type="catalytic activity">
    <reaction evidence="1">
        <text>beta-D-ribopyranose = beta-D-ribofuranose</text>
        <dbReference type="Rhea" id="RHEA:25432"/>
        <dbReference type="ChEBI" id="CHEBI:27476"/>
        <dbReference type="ChEBI" id="CHEBI:47002"/>
        <dbReference type="EC" id="5.4.99.62"/>
    </reaction>
</comment>
<evidence type="ECO:0000313" key="4">
    <source>
        <dbReference type="EMBL" id="HJA87070.1"/>
    </source>
</evidence>
<dbReference type="GO" id="GO:0048029">
    <property type="term" value="F:monosaccharide binding"/>
    <property type="evidence" value="ECO:0007669"/>
    <property type="project" value="InterPro"/>
</dbReference>
<gene>
    <name evidence="4" type="ORF">H9950_12930</name>
</gene>
<dbReference type="Pfam" id="PF05025">
    <property type="entry name" value="RbsD_FucU"/>
    <property type="match status" value="1"/>
</dbReference>
<organism evidence="4 5">
    <name type="scientific">Candidatus Bacteroides avicola</name>
    <dbReference type="NCBI Taxonomy" id="2838468"/>
    <lineage>
        <taxon>Bacteria</taxon>
        <taxon>Pseudomonadati</taxon>
        <taxon>Bacteroidota</taxon>
        <taxon>Bacteroidia</taxon>
        <taxon>Bacteroidales</taxon>
        <taxon>Bacteroidaceae</taxon>
        <taxon>Bacteroides</taxon>
    </lineage>
</organism>
<evidence type="ECO:0000256" key="3">
    <source>
        <dbReference type="ARBA" id="ARBA00023235"/>
    </source>
</evidence>
<dbReference type="InterPro" id="IPR007721">
    <property type="entry name" value="RbsD_FucU"/>
</dbReference>
<protein>
    <recommendedName>
        <fullName evidence="2">D-ribose pyranase</fullName>
        <ecNumber evidence="2">5.4.99.62</ecNumber>
    </recommendedName>
</protein>
<keyword evidence="3" id="KW-0413">Isomerase</keyword>
<dbReference type="Proteomes" id="UP000823862">
    <property type="component" value="Unassembled WGS sequence"/>
</dbReference>
<dbReference type="SUPFAM" id="SSF102546">
    <property type="entry name" value="RbsD-like"/>
    <property type="match status" value="1"/>
</dbReference>
<evidence type="ECO:0000256" key="2">
    <source>
        <dbReference type="ARBA" id="ARBA00012862"/>
    </source>
</evidence>
<reference evidence="4" key="2">
    <citation type="submission" date="2021-04" db="EMBL/GenBank/DDBJ databases">
        <authorList>
            <person name="Gilroy R."/>
        </authorList>
    </citation>
    <scope>NUCLEOTIDE SEQUENCE</scope>
    <source>
        <strain evidence="4">ChiHjej12B11-9795</strain>
    </source>
</reference>
<reference evidence="4" key="1">
    <citation type="journal article" date="2021" name="PeerJ">
        <title>Extensive microbial diversity within the chicken gut microbiome revealed by metagenomics and culture.</title>
        <authorList>
            <person name="Gilroy R."/>
            <person name="Ravi A."/>
            <person name="Getino M."/>
            <person name="Pursley I."/>
            <person name="Horton D.L."/>
            <person name="Alikhan N.F."/>
            <person name="Baker D."/>
            <person name="Gharbi K."/>
            <person name="Hall N."/>
            <person name="Watson M."/>
            <person name="Adriaenssens E.M."/>
            <person name="Foster-Nyarko E."/>
            <person name="Jarju S."/>
            <person name="Secka A."/>
            <person name="Antonio M."/>
            <person name="Oren A."/>
            <person name="Chaudhuri R.R."/>
            <person name="La Ragione R."/>
            <person name="Hildebrand F."/>
            <person name="Pallen M.J."/>
        </authorList>
    </citation>
    <scope>NUCLEOTIDE SEQUENCE</scope>
    <source>
        <strain evidence="4">ChiHjej12B11-9795</strain>
    </source>
</reference>
<dbReference type="InterPro" id="IPR023750">
    <property type="entry name" value="RbsD-like_sf"/>
</dbReference>
<comment type="caution">
    <text evidence="4">The sequence shown here is derived from an EMBL/GenBank/DDBJ whole genome shotgun (WGS) entry which is preliminary data.</text>
</comment>
<name>A0A9D2HX10_9BACE</name>